<protein>
    <recommendedName>
        <fullName evidence="3">Transposase</fullName>
    </recommendedName>
</protein>
<geneLocation type="plasmid" evidence="1 2">
    <name>2</name>
</geneLocation>
<accession>A0ABP1CCW4</accession>
<evidence type="ECO:0000313" key="1">
    <source>
        <dbReference type="EMBL" id="CAL1242068.1"/>
    </source>
</evidence>
<name>A0ABP1CCW4_9GAMM</name>
<dbReference type="EMBL" id="OZ026885">
    <property type="protein sequence ID" value="CAL1242068.1"/>
    <property type="molecule type" value="Genomic_DNA"/>
</dbReference>
<gene>
    <name evidence="1" type="ORF">MECH1_V1_P0136</name>
</gene>
<sequence>MKAFSDEHRDAYGVEPICQVLPIAPATYRLQAARQAAPTRRLRLAALEQALYARQPFGPGRFIHHRDRGAPYVSIRYTGRLAEAEAASYRQVTESAMAA</sequence>
<evidence type="ECO:0008006" key="3">
    <source>
        <dbReference type="Google" id="ProtNLM"/>
    </source>
</evidence>
<proteinExistence type="predicted"/>
<dbReference type="Proteomes" id="UP001497493">
    <property type="component" value="Plasmid 2"/>
</dbReference>
<keyword evidence="2" id="KW-1185">Reference proteome</keyword>
<organism evidence="1 2">
    <name type="scientific">Candidatus Methylocalor cossyra</name>
    <dbReference type="NCBI Taxonomy" id="3108543"/>
    <lineage>
        <taxon>Bacteria</taxon>
        <taxon>Pseudomonadati</taxon>
        <taxon>Pseudomonadota</taxon>
        <taxon>Gammaproteobacteria</taxon>
        <taxon>Methylococcales</taxon>
        <taxon>Methylococcaceae</taxon>
        <taxon>Candidatus Methylocalor</taxon>
    </lineage>
</organism>
<reference evidence="1 2" key="1">
    <citation type="submission" date="2024-04" db="EMBL/GenBank/DDBJ databases">
        <authorList>
            <person name="Cremers G."/>
        </authorList>
    </citation>
    <scope>NUCLEOTIDE SEQUENCE [LARGE SCALE GENOMIC DNA]</scope>
    <source>
        <strain evidence="1">MeCH1-AG</strain>
        <plasmid evidence="1 2">2</plasmid>
    </source>
</reference>
<keyword evidence="1" id="KW-0614">Plasmid</keyword>
<evidence type="ECO:0000313" key="2">
    <source>
        <dbReference type="Proteomes" id="UP001497493"/>
    </source>
</evidence>